<dbReference type="InterPro" id="IPR051413">
    <property type="entry name" value="K/Na_HCN_channel"/>
</dbReference>
<feature type="domain" description="Cyclic nucleotide-binding" evidence="9">
    <location>
        <begin position="644"/>
        <end position="747"/>
    </location>
</feature>
<name>Q22RR0_TETTS</name>
<dbReference type="EMBL" id="GG662845">
    <property type="protein sequence ID" value="EAR88062.2"/>
    <property type="molecule type" value="Genomic_DNA"/>
</dbReference>
<dbReference type="InterPro" id="IPR014710">
    <property type="entry name" value="RmlC-like_jellyroll"/>
</dbReference>
<keyword evidence="11" id="KW-1185">Reference proteome</keyword>
<evidence type="ECO:0000256" key="3">
    <source>
        <dbReference type="ARBA" id="ARBA00022692"/>
    </source>
</evidence>
<dbReference type="GO" id="GO:0035725">
    <property type="term" value="P:sodium ion transmembrane transport"/>
    <property type="evidence" value="ECO:0007669"/>
    <property type="project" value="TreeGrafter"/>
</dbReference>
<feature type="compositionally biased region" description="Basic and acidic residues" evidence="7">
    <location>
        <begin position="896"/>
        <end position="905"/>
    </location>
</feature>
<dbReference type="InterPro" id="IPR018490">
    <property type="entry name" value="cNMP-bd_dom_sf"/>
</dbReference>
<keyword evidence="3 8" id="KW-0812">Transmembrane</keyword>
<dbReference type="PANTHER" id="PTHR45689:SF5">
    <property type="entry name" value="I[[H]] CHANNEL, ISOFORM E"/>
    <property type="match status" value="1"/>
</dbReference>
<dbReference type="Gene3D" id="1.10.287.630">
    <property type="entry name" value="Helix hairpin bin"/>
    <property type="match status" value="1"/>
</dbReference>
<feature type="transmembrane region" description="Helical" evidence="8">
    <location>
        <begin position="506"/>
        <end position="525"/>
    </location>
</feature>
<dbReference type="RefSeq" id="XP_001008307.2">
    <property type="nucleotide sequence ID" value="XM_001008307.2"/>
</dbReference>
<feature type="region of interest" description="Disordered" evidence="7">
    <location>
        <begin position="1"/>
        <end position="30"/>
    </location>
</feature>
<keyword evidence="4 8" id="KW-1133">Transmembrane helix</keyword>
<evidence type="ECO:0000313" key="10">
    <source>
        <dbReference type="EMBL" id="EAR88062.2"/>
    </source>
</evidence>
<dbReference type="Proteomes" id="UP000009168">
    <property type="component" value="Unassembled WGS sequence"/>
</dbReference>
<gene>
    <name evidence="10" type="ORF">TTHERM_00013280</name>
</gene>
<keyword evidence="6 8" id="KW-0472">Membrane</keyword>
<feature type="region of interest" description="Disordered" evidence="7">
    <location>
        <begin position="881"/>
        <end position="909"/>
    </location>
</feature>
<dbReference type="eggNOG" id="KOG0500">
    <property type="taxonomic scope" value="Eukaryota"/>
</dbReference>
<dbReference type="GO" id="GO:0003254">
    <property type="term" value="P:regulation of membrane depolarization"/>
    <property type="evidence" value="ECO:0007669"/>
    <property type="project" value="TreeGrafter"/>
</dbReference>
<keyword evidence="5" id="KW-0406">Ion transport</keyword>
<dbReference type="GeneID" id="7823208"/>
<evidence type="ECO:0000313" key="11">
    <source>
        <dbReference type="Proteomes" id="UP000009168"/>
    </source>
</evidence>
<proteinExistence type="predicted"/>
<keyword evidence="2" id="KW-0813">Transport</keyword>
<evidence type="ECO:0000259" key="9">
    <source>
        <dbReference type="PROSITE" id="PS50042"/>
    </source>
</evidence>
<dbReference type="InParanoid" id="Q22RR0"/>
<sequence length="1382" mass="162756">MFFDQVDNLQNRKKQKNLQNQQNIPQGDDDEVTYGSFGDFNQEIKDLKNQFEQINCMHQCRDNQEENSQDQSQEVQICFEDQKYVINSPPQTIEYINPFKMLENHNKNVKGFQKKHRKSIFQEESLLKQMTSMNQQSLEVSSSRYENLFDHQNAIETLNDTKNEMIGIKNQKIQTSQKLQSSLQVQQDNDNSQHKLKKIDACESQIKNKSQRTLLQNIFEKSQHQKKNISLAKKVELYSKKFITLLKNKRINRRPENLTVEQRKLINDNSDQINTFSSFARSNFLLNLMNYHFFKFLNNSESNHIFMPTDNFKIVWDSFQIIFNFIFLFAYSIFLIFQETNKDLQYLNNAFKVFTLFSFLDILINCNSSYYVNDSIMIERKQIIINYMKSNFILDFISFSASMYQVINYHHTIVYNPDHQIQIYLINILIFLRFCGIYSKRRVFDNIQQLSSFQRHSIKIFNQLVFMVTVAHIMGIFWYLLGLYEQLQGIEVVWYTKYQQNLQQSVQLYICSFYWSVTTMITVGYGDITPQNSLESMFCAVSMIIFSCVYAYSINNIGIILEEIEKASKEMNDNIIVMQRYLRRRNVRTQLKDRIKQYLNFLSQEQRDRNKQAEDKVIGILSNKLRDELTQEVNNKMLKTCSIFYKLFSQQTLINLSKHIKEIEVSPNEVIYCENDIGNQAIYFILDGLIEIYSDHGNNKTVLNVLKQNQYFGEFSFFTGLQRSYSVRSVNLSTLFYLTREDFLFVIKNCKEDFQRYKMLEEKACIGKIVSGINIKGCQACNSIDHFIKDCNQIHLVLDQQFIALRHNYYEFQNRNSKIARKLRKNQLKSPLLDIKKNKEFSKMLMHKISQQGGQAYDIVKMYSLEDYNYQSQQIIQNQSYISDNSETSSNSQSDIELKSKKSSDYQENQNSIKKKFMQENQNKLIVQTTNQSQISMLFQENATQNSEHTKHTIKTIECPNSIVFCPGTEKKLNQEDVHSNSPSCSEIQLNINELKIPSLLENKKHSMQINSSNIEIFENQIKAKTFTELKNENNVKPTKQAFIQRCHKEQTRQFGDIENNKSILFHNSSNIASSNNMNSVNNNNNNNNMNSVNNNNMNSVSNNNMNSISNKQKLKANNSTTTTETLKVFDSNLYENYEQTKNYSRKKNSSRTKFNDDDQNVLIQQQHSSLQPLIQKVQPSFQIFEELVKEQNDKKQVTLNEKQTSEHNLQVENQNQNQRVQFMNNQYLSALAQTFDHQNSHITDKNLVELMLADILTKKSASSQQKNILINSNQFQNFDKMYIFSCFFPHNNFNQVIYNIKVKKSQKYIKKLTQKINTRRQNIYMQDQQQIKSFIQKVFTGQQFTTLLGDSQNTKYNPTTLSYGICSKKTRLYPIKKNFIQ</sequence>
<dbReference type="HOGENOM" id="CLU_260069_0_0_1"/>
<feature type="transmembrane region" description="Helical" evidence="8">
    <location>
        <begin position="537"/>
        <end position="554"/>
    </location>
</feature>
<dbReference type="OrthoDB" id="10035564at2759"/>
<dbReference type="SUPFAM" id="SSF81324">
    <property type="entry name" value="Voltage-gated potassium channels"/>
    <property type="match status" value="1"/>
</dbReference>
<organism evidence="10 11">
    <name type="scientific">Tetrahymena thermophila (strain SB210)</name>
    <dbReference type="NCBI Taxonomy" id="312017"/>
    <lineage>
        <taxon>Eukaryota</taxon>
        <taxon>Sar</taxon>
        <taxon>Alveolata</taxon>
        <taxon>Ciliophora</taxon>
        <taxon>Intramacronucleata</taxon>
        <taxon>Oligohymenophorea</taxon>
        <taxon>Hymenostomatida</taxon>
        <taxon>Tetrahymenina</taxon>
        <taxon>Tetrahymenidae</taxon>
        <taxon>Tetrahymena</taxon>
    </lineage>
</organism>
<evidence type="ECO:0000256" key="5">
    <source>
        <dbReference type="ARBA" id="ARBA00023065"/>
    </source>
</evidence>
<dbReference type="InterPro" id="IPR005821">
    <property type="entry name" value="Ion_trans_dom"/>
</dbReference>
<dbReference type="GO" id="GO:0005249">
    <property type="term" value="F:voltage-gated potassium channel activity"/>
    <property type="evidence" value="ECO:0007669"/>
    <property type="project" value="TreeGrafter"/>
</dbReference>
<feature type="transmembrane region" description="Helical" evidence="8">
    <location>
        <begin position="321"/>
        <end position="338"/>
    </location>
</feature>
<dbReference type="SUPFAM" id="SSF51206">
    <property type="entry name" value="cAMP-binding domain-like"/>
    <property type="match status" value="1"/>
</dbReference>
<reference evidence="11" key="1">
    <citation type="journal article" date="2006" name="PLoS Biol.">
        <title>Macronuclear genome sequence of the ciliate Tetrahymena thermophila, a model eukaryote.</title>
        <authorList>
            <person name="Eisen J.A."/>
            <person name="Coyne R.S."/>
            <person name="Wu M."/>
            <person name="Wu D."/>
            <person name="Thiagarajan M."/>
            <person name="Wortman J.R."/>
            <person name="Badger J.H."/>
            <person name="Ren Q."/>
            <person name="Amedeo P."/>
            <person name="Jones K.M."/>
            <person name="Tallon L.J."/>
            <person name="Delcher A.L."/>
            <person name="Salzberg S.L."/>
            <person name="Silva J.C."/>
            <person name="Haas B.J."/>
            <person name="Majoros W.H."/>
            <person name="Farzad M."/>
            <person name="Carlton J.M."/>
            <person name="Smith R.K. Jr."/>
            <person name="Garg J."/>
            <person name="Pearlman R.E."/>
            <person name="Karrer K.M."/>
            <person name="Sun L."/>
            <person name="Manning G."/>
            <person name="Elde N.C."/>
            <person name="Turkewitz A.P."/>
            <person name="Asai D.J."/>
            <person name="Wilkes D.E."/>
            <person name="Wang Y."/>
            <person name="Cai H."/>
            <person name="Collins K."/>
            <person name="Stewart B.A."/>
            <person name="Lee S.R."/>
            <person name="Wilamowska K."/>
            <person name="Weinberg Z."/>
            <person name="Ruzzo W.L."/>
            <person name="Wloga D."/>
            <person name="Gaertig J."/>
            <person name="Frankel J."/>
            <person name="Tsao C.-C."/>
            <person name="Gorovsky M.A."/>
            <person name="Keeling P.J."/>
            <person name="Waller R.F."/>
            <person name="Patron N.J."/>
            <person name="Cherry J.M."/>
            <person name="Stover N.A."/>
            <person name="Krieger C.J."/>
            <person name="del Toro C."/>
            <person name="Ryder H.F."/>
            <person name="Williamson S.C."/>
            <person name="Barbeau R.A."/>
            <person name="Hamilton E.P."/>
            <person name="Orias E."/>
        </authorList>
    </citation>
    <scope>NUCLEOTIDE SEQUENCE [LARGE SCALE GENOMIC DNA]</scope>
    <source>
        <strain evidence="11">SB210</strain>
    </source>
</reference>
<feature type="compositionally biased region" description="Low complexity" evidence="7">
    <location>
        <begin position="881"/>
        <end position="895"/>
    </location>
</feature>
<evidence type="ECO:0000256" key="4">
    <source>
        <dbReference type="ARBA" id="ARBA00022989"/>
    </source>
</evidence>
<dbReference type="GO" id="GO:0098855">
    <property type="term" value="C:HCN channel complex"/>
    <property type="evidence" value="ECO:0007669"/>
    <property type="project" value="TreeGrafter"/>
</dbReference>
<feature type="transmembrane region" description="Helical" evidence="8">
    <location>
        <begin position="460"/>
        <end position="481"/>
    </location>
</feature>
<dbReference type="Pfam" id="PF00027">
    <property type="entry name" value="cNMP_binding"/>
    <property type="match status" value="1"/>
</dbReference>
<evidence type="ECO:0000256" key="6">
    <source>
        <dbReference type="ARBA" id="ARBA00023136"/>
    </source>
</evidence>
<dbReference type="CDD" id="cd00038">
    <property type="entry name" value="CAP_ED"/>
    <property type="match status" value="1"/>
</dbReference>
<dbReference type="PROSITE" id="PS50042">
    <property type="entry name" value="CNMP_BINDING_3"/>
    <property type="match status" value="1"/>
</dbReference>
<dbReference type="PANTHER" id="PTHR45689">
    <property type="entry name" value="I[[H]] CHANNEL, ISOFORM E"/>
    <property type="match status" value="1"/>
</dbReference>
<dbReference type="KEGG" id="tet:TTHERM_00013280"/>
<comment type="subcellular location">
    <subcellularLocation>
        <location evidence="1">Membrane</location>
        <topology evidence="1">Multi-pass membrane protein</topology>
    </subcellularLocation>
</comment>
<feature type="transmembrane region" description="Helical" evidence="8">
    <location>
        <begin position="421"/>
        <end position="439"/>
    </location>
</feature>
<evidence type="ECO:0000256" key="2">
    <source>
        <dbReference type="ARBA" id="ARBA00022448"/>
    </source>
</evidence>
<dbReference type="SMART" id="SM00100">
    <property type="entry name" value="cNMP"/>
    <property type="match status" value="1"/>
</dbReference>
<evidence type="ECO:0000256" key="8">
    <source>
        <dbReference type="SAM" id="Phobius"/>
    </source>
</evidence>
<dbReference type="Gene3D" id="2.60.120.10">
    <property type="entry name" value="Jelly Rolls"/>
    <property type="match status" value="1"/>
</dbReference>
<dbReference type="Gene3D" id="1.10.287.70">
    <property type="match status" value="1"/>
</dbReference>
<feature type="transmembrane region" description="Helical" evidence="8">
    <location>
        <begin position="392"/>
        <end position="409"/>
    </location>
</feature>
<evidence type="ECO:0000256" key="7">
    <source>
        <dbReference type="SAM" id="MobiDB-lite"/>
    </source>
</evidence>
<dbReference type="InterPro" id="IPR000595">
    <property type="entry name" value="cNMP-bd_dom"/>
</dbReference>
<evidence type="ECO:0000256" key="1">
    <source>
        <dbReference type="ARBA" id="ARBA00004141"/>
    </source>
</evidence>
<accession>Q22RR0</accession>
<protein>
    <submittedName>
        <fullName evidence="10">Cation channel family protein</fullName>
    </submittedName>
</protein>
<dbReference type="Pfam" id="PF00520">
    <property type="entry name" value="Ion_trans"/>
    <property type="match status" value="1"/>
</dbReference>